<feature type="domain" description="Endonuclease GajA/Old nuclease/RecF-like AAA" evidence="2">
    <location>
        <begin position="2"/>
        <end position="398"/>
    </location>
</feature>
<dbReference type="InterPro" id="IPR027417">
    <property type="entry name" value="P-loop_NTPase"/>
</dbReference>
<dbReference type="Pfam" id="PF13175">
    <property type="entry name" value="AAA_15"/>
    <property type="match status" value="1"/>
</dbReference>
<evidence type="ECO:0000313" key="3">
    <source>
        <dbReference type="EMBL" id="SDJ57888.1"/>
    </source>
</evidence>
<name>A0A2X2XDN7_CHRJE</name>
<protein>
    <submittedName>
        <fullName evidence="4">Uncharacterized conserved protein</fullName>
    </submittedName>
</protein>
<evidence type="ECO:0000259" key="2">
    <source>
        <dbReference type="Pfam" id="PF13175"/>
    </source>
</evidence>
<organism evidence="4 6">
    <name type="scientific">Chryseobacterium jejuense</name>
    <dbReference type="NCBI Taxonomy" id="445960"/>
    <lineage>
        <taxon>Bacteria</taxon>
        <taxon>Pseudomonadati</taxon>
        <taxon>Bacteroidota</taxon>
        <taxon>Flavobacteriia</taxon>
        <taxon>Flavobacteriales</taxon>
        <taxon>Weeksellaceae</taxon>
        <taxon>Chryseobacterium group</taxon>
        <taxon>Chryseobacterium</taxon>
    </lineage>
</organism>
<keyword evidence="5" id="KW-1185">Reference proteome</keyword>
<dbReference type="InterPro" id="IPR051396">
    <property type="entry name" value="Bact_Antivir_Def_Nuclease"/>
</dbReference>
<dbReference type="AlphaFoldDB" id="A0A2X2XDN7"/>
<dbReference type="EMBL" id="FNEG01000006">
    <property type="protein sequence ID" value="SDJ57888.1"/>
    <property type="molecule type" value="Genomic_DNA"/>
</dbReference>
<accession>A0A2X2XDN7</accession>
<evidence type="ECO:0000313" key="4">
    <source>
        <dbReference type="EMBL" id="SQB46135.1"/>
    </source>
</evidence>
<evidence type="ECO:0000259" key="1">
    <source>
        <dbReference type="Pfam" id="PF12476"/>
    </source>
</evidence>
<evidence type="ECO:0000313" key="6">
    <source>
        <dbReference type="Proteomes" id="UP000251670"/>
    </source>
</evidence>
<dbReference type="InterPro" id="IPR022532">
    <property type="entry name" value="DUF3696"/>
</dbReference>
<dbReference type="PANTHER" id="PTHR43581:SF2">
    <property type="entry name" value="EXCINUCLEASE ATPASE SUBUNIT"/>
    <property type="match status" value="1"/>
</dbReference>
<dbReference type="EMBL" id="UAWB01000012">
    <property type="protein sequence ID" value="SQB46135.1"/>
    <property type="molecule type" value="Genomic_DNA"/>
</dbReference>
<dbReference type="InterPro" id="IPR041685">
    <property type="entry name" value="AAA_GajA/Old/RecF-like"/>
</dbReference>
<dbReference type="Proteomes" id="UP000251670">
    <property type="component" value="Unassembled WGS sequence"/>
</dbReference>
<dbReference type="RefSeq" id="WP_089738376.1">
    <property type="nucleotide sequence ID" value="NZ_FNEG01000006.1"/>
</dbReference>
<gene>
    <name evidence="4" type="ORF">NCTC13492_03198</name>
    <name evidence="3" type="ORF">SAMN05421542_3873</name>
</gene>
<dbReference type="Gene3D" id="3.40.50.300">
    <property type="entry name" value="P-loop containing nucleotide triphosphate hydrolases"/>
    <property type="match status" value="1"/>
</dbReference>
<reference evidence="4 6" key="2">
    <citation type="submission" date="2018-06" db="EMBL/GenBank/DDBJ databases">
        <authorList>
            <consortium name="Pathogen Informatics"/>
            <person name="Doyle S."/>
        </authorList>
    </citation>
    <scope>NUCLEOTIDE SEQUENCE [LARGE SCALE GENOMIC DNA]</scope>
    <source>
        <strain evidence="4 6">NCTC13492</strain>
    </source>
</reference>
<evidence type="ECO:0000313" key="5">
    <source>
        <dbReference type="Proteomes" id="UP000199426"/>
    </source>
</evidence>
<dbReference type="OrthoDB" id="9792800at2"/>
<dbReference type="STRING" id="445960.SAMN05421542_3873"/>
<reference evidence="3 5" key="1">
    <citation type="submission" date="2016-10" db="EMBL/GenBank/DDBJ databases">
        <authorList>
            <person name="Varghese N."/>
            <person name="Submissions S."/>
        </authorList>
    </citation>
    <scope>NUCLEOTIDE SEQUENCE [LARGE SCALE GENOMIC DNA]</scope>
    <source>
        <strain evidence="3 5">DSM 19299</strain>
    </source>
</reference>
<dbReference type="Pfam" id="PF12476">
    <property type="entry name" value="DUF3696"/>
    <property type="match status" value="1"/>
</dbReference>
<dbReference type="Proteomes" id="UP000199426">
    <property type="component" value="Unassembled WGS sequence"/>
</dbReference>
<dbReference type="SUPFAM" id="SSF52540">
    <property type="entry name" value="P-loop containing nucleoside triphosphate hydrolases"/>
    <property type="match status" value="1"/>
</dbReference>
<sequence>MKLNIHNFRNFDDQDLNFSRVNILIGENSGGKSSLLKFLLSLKQTIDSPLESNLKLRGDYTDLGNYNEVVRGKIKSRKIRFTFSETDKYLEFFFKFINRFEKEDPEKEDKIIADLIHGISKSKSETKIKFEISSLLNNHKNINTVISNDQFGEIIISSKKRDLYDTERELSSNMIVKLYSHEFVLENCTTIKEGFFTLFESEIKKKIFSQQIENHFEVYYKIIFLLIFQNYIFDYIEGLRFVNPIGNSPKRLYFQEDKKSNYKLIDIEKFINILGDPSLSKREFSSKISLLNNIIKKSGIAEEVNIVKDQNLPVLALNVKTKGFWANITDVGYGVSLQIPILFQAILSENFTQSKETLLIEQPEVHLHPSLQAKFIDTLLSIGNKNQYIIETHSEHIIRKLQVLVKNKEHNLKPEDITIHYFKRSDKKFEITEHQIDKNGKLFPNFPSGFFDNTYNLVKELL</sequence>
<proteinExistence type="predicted"/>
<feature type="domain" description="DUF3696" evidence="1">
    <location>
        <begin position="412"/>
        <end position="461"/>
    </location>
</feature>
<dbReference type="PANTHER" id="PTHR43581">
    <property type="entry name" value="ATP/GTP PHOSPHATASE"/>
    <property type="match status" value="1"/>
</dbReference>